<organism evidence="1 2">
    <name type="scientific">Durio zibethinus</name>
    <name type="common">Durian</name>
    <dbReference type="NCBI Taxonomy" id="66656"/>
    <lineage>
        <taxon>Eukaryota</taxon>
        <taxon>Viridiplantae</taxon>
        <taxon>Streptophyta</taxon>
        <taxon>Embryophyta</taxon>
        <taxon>Tracheophyta</taxon>
        <taxon>Spermatophyta</taxon>
        <taxon>Magnoliopsida</taxon>
        <taxon>eudicotyledons</taxon>
        <taxon>Gunneridae</taxon>
        <taxon>Pentapetalae</taxon>
        <taxon>rosids</taxon>
        <taxon>malvids</taxon>
        <taxon>Malvales</taxon>
        <taxon>Malvaceae</taxon>
        <taxon>Helicteroideae</taxon>
        <taxon>Durio</taxon>
    </lineage>
</organism>
<proteinExistence type="predicted"/>
<dbReference type="GeneID" id="111310581"/>
<sequence>MESFHWVNCYDRNSSGFEFEQETLQAMPRLPLPENWNSNNFWHFMESQGHLFFIDFDCPEYIIYEMEKDCSKWTVKYHLDINLIVMSAFPDMTENKEISSNSVLLELKNFIYLVSIVEVKNEGPSLVLYVPGRFISYRLKDNTLKTLHDVIFHDSKRFQWYHSFSYMESLSYV</sequence>
<reference evidence="2" key="1">
    <citation type="submission" date="2025-08" db="UniProtKB">
        <authorList>
            <consortium name="RefSeq"/>
        </authorList>
    </citation>
    <scope>IDENTIFICATION</scope>
    <source>
        <tissue evidence="2">Fruit stalk</tissue>
    </source>
</reference>
<evidence type="ECO:0000313" key="2">
    <source>
        <dbReference type="RefSeq" id="XP_022765795.1"/>
    </source>
</evidence>
<dbReference type="KEGG" id="dzi:111310581"/>
<gene>
    <name evidence="2" type="primary">LOC111310581</name>
</gene>
<keyword evidence="1" id="KW-1185">Reference proteome</keyword>
<name>A0A6P6ALT1_DURZI</name>
<dbReference type="Proteomes" id="UP000515121">
    <property type="component" value="Unplaced"/>
</dbReference>
<accession>A0A6P6ALT1</accession>
<protein>
    <submittedName>
        <fullName evidence="2">F-box protein At5g07610-like</fullName>
    </submittedName>
</protein>
<evidence type="ECO:0000313" key="1">
    <source>
        <dbReference type="Proteomes" id="UP000515121"/>
    </source>
</evidence>
<dbReference type="AlphaFoldDB" id="A0A6P6ALT1"/>
<dbReference type="RefSeq" id="XP_022765795.1">
    <property type="nucleotide sequence ID" value="XM_022910060.1"/>
</dbReference>
<dbReference type="OrthoDB" id="1001889at2759"/>